<accession>A0A6J2XG52</accession>
<dbReference type="Proteomes" id="UP000504635">
    <property type="component" value="Unplaced"/>
</dbReference>
<keyword evidence="2" id="KW-0732">Signal</keyword>
<feature type="compositionally biased region" description="Low complexity" evidence="1">
    <location>
        <begin position="106"/>
        <end position="122"/>
    </location>
</feature>
<sequence>MAKRLQIFLQISLLVVLASSAVIKPEKNTNETEDFVLKQEPLKKSKIYYAQKLKKYNEESKQKVITEAPLLSTSTSQSTNVPSNIENEITSEENIDNSTANFSHSTTTENITETTTPSDVSSSNDVSFFKLFLDILNIKLNMTRNLVERVRDNILDHVHHYVTAVQSKIDEHYRERLEKQDMMRRKPINSTEINN</sequence>
<evidence type="ECO:0000256" key="2">
    <source>
        <dbReference type="SAM" id="SignalP"/>
    </source>
</evidence>
<feature type="signal peptide" evidence="2">
    <location>
        <begin position="1"/>
        <end position="20"/>
    </location>
</feature>
<dbReference type="GeneID" id="115878111"/>
<proteinExistence type="predicted"/>
<feature type="chain" id="PRO_5026920162" evidence="2">
    <location>
        <begin position="21"/>
        <end position="195"/>
    </location>
</feature>
<gene>
    <name evidence="4" type="primary">LOC115878111</name>
</gene>
<dbReference type="AlphaFoldDB" id="A0A6J2XG52"/>
<evidence type="ECO:0000256" key="1">
    <source>
        <dbReference type="SAM" id="MobiDB-lite"/>
    </source>
</evidence>
<name>A0A6J2XG52_SITOR</name>
<protein>
    <submittedName>
        <fullName evidence="4">Uncharacterized protein LOC115878111</fullName>
    </submittedName>
</protein>
<dbReference type="RefSeq" id="XP_030750343.1">
    <property type="nucleotide sequence ID" value="XM_030894483.1"/>
</dbReference>
<dbReference type="InParanoid" id="A0A6J2XG52"/>
<reference evidence="4" key="1">
    <citation type="submission" date="2025-08" db="UniProtKB">
        <authorList>
            <consortium name="RefSeq"/>
        </authorList>
    </citation>
    <scope>IDENTIFICATION</scope>
    <source>
        <tissue evidence="4">Gonads</tissue>
    </source>
</reference>
<evidence type="ECO:0000313" key="4">
    <source>
        <dbReference type="RefSeq" id="XP_030750343.1"/>
    </source>
</evidence>
<feature type="region of interest" description="Disordered" evidence="1">
    <location>
        <begin position="91"/>
        <end position="122"/>
    </location>
</feature>
<keyword evidence="3" id="KW-1185">Reference proteome</keyword>
<organism evidence="3 4">
    <name type="scientific">Sitophilus oryzae</name>
    <name type="common">Rice weevil</name>
    <name type="synonym">Curculio oryzae</name>
    <dbReference type="NCBI Taxonomy" id="7048"/>
    <lineage>
        <taxon>Eukaryota</taxon>
        <taxon>Metazoa</taxon>
        <taxon>Ecdysozoa</taxon>
        <taxon>Arthropoda</taxon>
        <taxon>Hexapoda</taxon>
        <taxon>Insecta</taxon>
        <taxon>Pterygota</taxon>
        <taxon>Neoptera</taxon>
        <taxon>Endopterygota</taxon>
        <taxon>Coleoptera</taxon>
        <taxon>Polyphaga</taxon>
        <taxon>Cucujiformia</taxon>
        <taxon>Curculionidae</taxon>
        <taxon>Dryophthorinae</taxon>
        <taxon>Sitophilus</taxon>
    </lineage>
</organism>
<dbReference type="KEGG" id="soy:115878111"/>
<evidence type="ECO:0000313" key="3">
    <source>
        <dbReference type="Proteomes" id="UP000504635"/>
    </source>
</evidence>